<dbReference type="Proteomes" id="UP000887564">
    <property type="component" value="Unplaced"/>
</dbReference>
<sequence>MTNAALCYESVKFSSIYYDAFFRKFLFTPITTFLLFNLLALIGSTVANFVQWVRFHDRFIGDFQLLHDIMPFLLCNNFSFPSIFHLELHFPYTLFEVS</sequence>
<evidence type="ECO:0000256" key="1">
    <source>
        <dbReference type="SAM" id="Phobius"/>
    </source>
</evidence>
<evidence type="ECO:0000313" key="2">
    <source>
        <dbReference type="Proteomes" id="UP000887564"/>
    </source>
</evidence>
<protein>
    <submittedName>
        <fullName evidence="3">Serpentine receptor class gamma</fullName>
    </submittedName>
</protein>
<evidence type="ECO:0000313" key="3">
    <source>
        <dbReference type="WBParaSite" id="PEQ_0000088701-mRNA-1"/>
    </source>
</evidence>
<reference evidence="3" key="1">
    <citation type="submission" date="2022-11" db="UniProtKB">
        <authorList>
            <consortium name="WormBaseParasite"/>
        </authorList>
    </citation>
    <scope>IDENTIFICATION</scope>
</reference>
<keyword evidence="2" id="KW-1185">Reference proteome</keyword>
<organism evidence="2 3">
    <name type="scientific">Parascaris equorum</name>
    <name type="common">Equine roundworm</name>
    <dbReference type="NCBI Taxonomy" id="6256"/>
    <lineage>
        <taxon>Eukaryota</taxon>
        <taxon>Metazoa</taxon>
        <taxon>Ecdysozoa</taxon>
        <taxon>Nematoda</taxon>
        <taxon>Chromadorea</taxon>
        <taxon>Rhabditida</taxon>
        <taxon>Spirurina</taxon>
        <taxon>Ascaridomorpha</taxon>
        <taxon>Ascaridoidea</taxon>
        <taxon>Ascarididae</taxon>
        <taxon>Parascaris</taxon>
    </lineage>
</organism>
<keyword evidence="1" id="KW-0472">Membrane</keyword>
<dbReference type="WBParaSite" id="PEQ_0000088701-mRNA-1">
    <property type="protein sequence ID" value="PEQ_0000088701-mRNA-1"/>
    <property type="gene ID" value="PEQ_0000088701"/>
</dbReference>
<proteinExistence type="predicted"/>
<accession>A0A914RGN5</accession>
<feature type="transmembrane region" description="Helical" evidence="1">
    <location>
        <begin position="25"/>
        <end position="50"/>
    </location>
</feature>
<name>A0A914RGN5_PAREQ</name>
<keyword evidence="1" id="KW-0812">Transmembrane</keyword>
<dbReference type="AlphaFoldDB" id="A0A914RGN5"/>
<keyword evidence="1" id="KW-1133">Transmembrane helix</keyword>